<keyword evidence="1" id="KW-0238">DNA-binding</keyword>
<dbReference type="EMBL" id="RVHM01000076">
    <property type="protein sequence ID" value="MLV00132.1"/>
    <property type="molecule type" value="Genomic_DNA"/>
</dbReference>
<name>A0A3R0XFB3_SALET</name>
<dbReference type="InterPro" id="IPR010998">
    <property type="entry name" value="Integrase_recombinase_N"/>
</dbReference>
<evidence type="ECO:0000259" key="3">
    <source>
        <dbReference type="Pfam" id="PF12835"/>
    </source>
</evidence>
<dbReference type="InterPro" id="IPR024457">
    <property type="entry name" value="Putative_integrase_N"/>
</dbReference>
<dbReference type="Gene3D" id="1.10.150.130">
    <property type="match status" value="1"/>
</dbReference>
<dbReference type="Proteomes" id="UP000885374">
    <property type="component" value="Unassembled WGS sequence"/>
</dbReference>
<dbReference type="AlphaFoldDB" id="A0A3R0XFB3"/>
<proteinExistence type="predicted"/>
<evidence type="ECO:0000259" key="2">
    <source>
        <dbReference type="Pfam" id="PF12834"/>
    </source>
</evidence>
<reference evidence="4" key="1">
    <citation type="submission" date="2018-07" db="EMBL/GenBank/DDBJ databases">
        <authorList>
            <person name="Ashton P.M."/>
            <person name="Dallman T."/>
            <person name="Nair S."/>
            <person name="De Pinna E."/>
            <person name="Peters T."/>
            <person name="Grant K."/>
        </authorList>
    </citation>
    <scope>NUCLEOTIDE SEQUENCE [LARGE SCALE GENOMIC DNA]</scope>
    <source>
        <strain evidence="4">157339</strain>
    </source>
</reference>
<dbReference type="InterPro" id="IPR024456">
    <property type="entry name" value="Integrase_catalytic_putative"/>
</dbReference>
<feature type="domain" description="Integrase catalytic" evidence="3">
    <location>
        <begin position="118"/>
        <end position="268"/>
    </location>
</feature>
<dbReference type="GO" id="GO:0003677">
    <property type="term" value="F:DNA binding"/>
    <property type="evidence" value="ECO:0007669"/>
    <property type="project" value="UniProtKB-KW"/>
</dbReference>
<feature type="domain" description="Putative integrase N-terminal" evidence="2">
    <location>
        <begin position="18"/>
        <end position="98"/>
    </location>
</feature>
<dbReference type="Pfam" id="PF12835">
    <property type="entry name" value="Integrase_1"/>
    <property type="match status" value="1"/>
</dbReference>
<evidence type="ECO:0008006" key="5">
    <source>
        <dbReference type="Google" id="ProtNLM"/>
    </source>
</evidence>
<gene>
    <name evidence="4" type="ORF">DRU74_26225</name>
</gene>
<evidence type="ECO:0000256" key="1">
    <source>
        <dbReference type="ARBA" id="ARBA00023125"/>
    </source>
</evidence>
<protein>
    <recommendedName>
        <fullName evidence="5">Integrase</fullName>
    </recommendedName>
</protein>
<sequence>MTVRYDFQNCFPRGHKSARLARQLNAALNSVGGNERTLDSRRNTLIYFCCYVRDTDTGLRNFRLVTEDIIEGYICYRKNKGMCKRTRCNEMSVLRCMMDYFELYELKNSPRLTNTALGLTGENREVKKRPMPDIIYRITEDRLMEAEEYFVVAIMKLCRGLGLRTDEAILGMASLATWLRRVNTGKPTVHIVFGNRGNNYRQVHIINRAWVREALIFATDVWENETGGKSGLKKRPFQKLKDYYQSHFTHNVAVKGYSSHSMRYAWAVEAFDYWTASGLSRKEALYIIKQNLGYGDGGGRNLKALVSERIDQQSIDDCLISGLIAEETM</sequence>
<organism evidence="4">
    <name type="scientific">Salmonella enterica I</name>
    <dbReference type="NCBI Taxonomy" id="59201"/>
    <lineage>
        <taxon>Bacteria</taxon>
        <taxon>Pseudomonadati</taxon>
        <taxon>Pseudomonadota</taxon>
        <taxon>Gammaproteobacteria</taxon>
        <taxon>Enterobacterales</taxon>
        <taxon>Enterobacteriaceae</taxon>
        <taxon>Salmonella</taxon>
    </lineage>
</organism>
<comment type="caution">
    <text evidence="4">The sequence shown here is derived from an EMBL/GenBank/DDBJ whole genome shotgun (WGS) entry which is preliminary data.</text>
</comment>
<evidence type="ECO:0000313" key="4">
    <source>
        <dbReference type="EMBL" id="MLV00132.1"/>
    </source>
</evidence>
<dbReference type="Pfam" id="PF12834">
    <property type="entry name" value="Phage_int_SAM_2"/>
    <property type="match status" value="1"/>
</dbReference>
<accession>A0A3R0XFB3</accession>